<comment type="caution">
    <text evidence="2">The sequence shown here is derived from an EMBL/GenBank/DDBJ whole genome shotgun (WGS) entry which is preliminary data.</text>
</comment>
<feature type="region of interest" description="Disordered" evidence="1">
    <location>
        <begin position="50"/>
        <end position="137"/>
    </location>
</feature>
<evidence type="ECO:0000313" key="3">
    <source>
        <dbReference type="Proteomes" id="UP000694044"/>
    </source>
</evidence>
<protein>
    <submittedName>
        <fullName evidence="2">Uncharacterized protein</fullName>
    </submittedName>
</protein>
<dbReference type="OrthoDB" id="121589at2759"/>
<evidence type="ECO:0000256" key="1">
    <source>
        <dbReference type="SAM" id="MobiDB-lite"/>
    </source>
</evidence>
<dbReference type="AlphaFoldDB" id="A0A8T1V6X3"/>
<reference evidence="2" key="1">
    <citation type="submission" date="2021-02" db="EMBL/GenBank/DDBJ databases">
        <authorList>
            <person name="Palmer J.M."/>
        </authorList>
    </citation>
    <scope>NUCLEOTIDE SEQUENCE</scope>
    <source>
        <strain evidence="2">SCRP734</strain>
    </source>
</reference>
<dbReference type="Proteomes" id="UP000694044">
    <property type="component" value="Unassembled WGS sequence"/>
</dbReference>
<dbReference type="EMBL" id="JAGDFM010001289">
    <property type="protein sequence ID" value="KAG7375324.1"/>
    <property type="molecule type" value="Genomic_DNA"/>
</dbReference>
<accession>A0A8T1V6X3</accession>
<keyword evidence="3" id="KW-1185">Reference proteome</keyword>
<sequence>MNVVKVMNFLNRRKTRVDGNWPRLKELLEFAKDNRAPLDGYVTQITVSALDDFGAQPGPYTSEKEGDTDEEEKDNGDSGSGSGSKDAPLDFTQDSSTPSTPPRTPTSRNTKSTSHPAKTIKLQQLQLRPNPYTPCDQDTLDPVRNQLEAWLKLWLL</sequence>
<feature type="compositionally biased region" description="Low complexity" evidence="1">
    <location>
        <begin position="105"/>
        <end position="114"/>
    </location>
</feature>
<organism evidence="2 3">
    <name type="scientific">Phytophthora pseudosyringae</name>
    <dbReference type="NCBI Taxonomy" id="221518"/>
    <lineage>
        <taxon>Eukaryota</taxon>
        <taxon>Sar</taxon>
        <taxon>Stramenopiles</taxon>
        <taxon>Oomycota</taxon>
        <taxon>Peronosporomycetes</taxon>
        <taxon>Peronosporales</taxon>
        <taxon>Peronosporaceae</taxon>
        <taxon>Phytophthora</taxon>
    </lineage>
</organism>
<evidence type="ECO:0000313" key="2">
    <source>
        <dbReference type="EMBL" id="KAG7375324.1"/>
    </source>
</evidence>
<proteinExistence type="predicted"/>
<gene>
    <name evidence="2" type="ORF">PHYPSEUDO_001819</name>
</gene>
<name>A0A8T1V6X3_9STRA</name>